<protein>
    <submittedName>
        <fullName evidence="1">Uncharacterized protein</fullName>
    </submittedName>
</protein>
<gene>
    <name evidence="1" type="ORF">GCM10010969_21610</name>
</gene>
<accession>A0ABQ2L2G9</accession>
<evidence type="ECO:0000313" key="1">
    <source>
        <dbReference type="EMBL" id="GGO00423.1"/>
    </source>
</evidence>
<reference evidence="2" key="1">
    <citation type="journal article" date="2019" name="Int. J. Syst. Evol. Microbiol.">
        <title>The Global Catalogue of Microorganisms (GCM) 10K type strain sequencing project: providing services to taxonomists for standard genome sequencing and annotation.</title>
        <authorList>
            <consortium name="The Broad Institute Genomics Platform"/>
            <consortium name="The Broad Institute Genome Sequencing Center for Infectious Disease"/>
            <person name="Wu L."/>
            <person name="Ma J."/>
        </authorList>
    </citation>
    <scope>NUCLEOTIDE SEQUENCE [LARGE SCALE GENOMIC DNA]</scope>
    <source>
        <strain evidence="2">CGMCC 1.6964</strain>
    </source>
</reference>
<proteinExistence type="predicted"/>
<evidence type="ECO:0000313" key="2">
    <source>
        <dbReference type="Proteomes" id="UP000606653"/>
    </source>
</evidence>
<dbReference type="Proteomes" id="UP000606653">
    <property type="component" value="Unassembled WGS sequence"/>
</dbReference>
<comment type="caution">
    <text evidence="1">The sequence shown here is derived from an EMBL/GenBank/DDBJ whole genome shotgun (WGS) entry which is preliminary data.</text>
</comment>
<organism evidence="1 2">
    <name type="scientific">Saccharibacillus kuerlensis</name>
    <dbReference type="NCBI Taxonomy" id="459527"/>
    <lineage>
        <taxon>Bacteria</taxon>
        <taxon>Bacillati</taxon>
        <taxon>Bacillota</taxon>
        <taxon>Bacilli</taxon>
        <taxon>Bacillales</taxon>
        <taxon>Paenibacillaceae</taxon>
        <taxon>Saccharibacillus</taxon>
    </lineage>
</organism>
<keyword evidence="2" id="KW-1185">Reference proteome</keyword>
<sequence>MEKGQYSCDSGTPTGFASGTRRKCTGGGIIDIHGIDTNGTSADGISTNGTNIIDTNGSSTSTGGIRTKVSGCSTKCCTGQGERDGASADGQLRRHRCAVCNPRQWGDCAVGWINIGRQWE</sequence>
<dbReference type="EMBL" id="BMLN01000005">
    <property type="protein sequence ID" value="GGO00423.1"/>
    <property type="molecule type" value="Genomic_DNA"/>
</dbReference>
<name>A0ABQ2L2G9_9BACL</name>